<keyword evidence="2" id="KW-1185">Reference proteome</keyword>
<proteinExistence type="predicted"/>
<reference evidence="1 2" key="1">
    <citation type="submission" date="2015-04" db="EMBL/GenBank/DDBJ databases">
        <title>Complete genome sequence of Schizopora paradoxa KUC8140, a cosmopolitan wood degrader in East Asia.</title>
        <authorList>
            <consortium name="DOE Joint Genome Institute"/>
            <person name="Min B."/>
            <person name="Park H."/>
            <person name="Jang Y."/>
            <person name="Kim J.-J."/>
            <person name="Kim K.H."/>
            <person name="Pangilinan J."/>
            <person name="Lipzen A."/>
            <person name="Riley R."/>
            <person name="Grigoriev I.V."/>
            <person name="Spatafora J.W."/>
            <person name="Choi I.-G."/>
        </authorList>
    </citation>
    <scope>NUCLEOTIDE SEQUENCE [LARGE SCALE GENOMIC DNA]</scope>
    <source>
        <strain evidence="1 2">KUC8140</strain>
    </source>
</reference>
<sequence length="188" mass="21656">MKSKKRVRLRQRMNELGGAIVVCVQLTGFCSFGLSDNTARPPMVCDEKRAQKRVGWVRPGPGVNTLLSLRMSASNAPGERPALLDDDDERCGRRRQRQRQRRAWFDFKRGARLPAKNRRERWPWEHFRPAWTTRLPSPLANAHLDVDNDSDGEETLFWSCDDDEAYYPYAGDELTSKMLSPPLVSLRP</sequence>
<name>A0A0H2RB28_9AGAM</name>
<dbReference type="InParanoid" id="A0A0H2RB28"/>
<dbReference type="Proteomes" id="UP000053477">
    <property type="component" value="Unassembled WGS sequence"/>
</dbReference>
<accession>A0A0H2RB28</accession>
<gene>
    <name evidence="1" type="ORF">SCHPADRAFT_583952</name>
</gene>
<dbReference type="AlphaFoldDB" id="A0A0H2RB28"/>
<evidence type="ECO:0000313" key="1">
    <source>
        <dbReference type="EMBL" id="KLO09014.1"/>
    </source>
</evidence>
<dbReference type="EMBL" id="KQ086069">
    <property type="protein sequence ID" value="KLO09014.1"/>
    <property type="molecule type" value="Genomic_DNA"/>
</dbReference>
<protein>
    <submittedName>
        <fullName evidence="1">Uncharacterized protein</fullName>
    </submittedName>
</protein>
<organism evidence="1 2">
    <name type="scientific">Schizopora paradoxa</name>
    <dbReference type="NCBI Taxonomy" id="27342"/>
    <lineage>
        <taxon>Eukaryota</taxon>
        <taxon>Fungi</taxon>
        <taxon>Dikarya</taxon>
        <taxon>Basidiomycota</taxon>
        <taxon>Agaricomycotina</taxon>
        <taxon>Agaricomycetes</taxon>
        <taxon>Hymenochaetales</taxon>
        <taxon>Schizoporaceae</taxon>
        <taxon>Schizopora</taxon>
    </lineage>
</organism>
<evidence type="ECO:0000313" key="2">
    <source>
        <dbReference type="Proteomes" id="UP000053477"/>
    </source>
</evidence>